<dbReference type="Proteomes" id="UP000644756">
    <property type="component" value="Unassembled WGS sequence"/>
</dbReference>
<dbReference type="EMBL" id="BMGR01000003">
    <property type="protein sequence ID" value="GGF95309.1"/>
    <property type="molecule type" value="Genomic_DNA"/>
</dbReference>
<organism evidence="1 2">
    <name type="scientific">Paenibacillus abyssi</name>
    <dbReference type="NCBI Taxonomy" id="1340531"/>
    <lineage>
        <taxon>Bacteria</taxon>
        <taxon>Bacillati</taxon>
        <taxon>Bacillota</taxon>
        <taxon>Bacilli</taxon>
        <taxon>Bacillales</taxon>
        <taxon>Paenibacillaceae</taxon>
        <taxon>Paenibacillus</taxon>
    </lineage>
</organism>
<reference evidence="1" key="1">
    <citation type="journal article" date="2014" name="Int. J. Syst. Evol. Microbiol.">
        <title>Complete genome sequence of Corynebacterium casei LMG S-19264T (=DSM 44701T), isolated from a smear-ripened cheese.</title>
        <authorList>
            <consortium name="US DOE Joint Genome Institute (JGI-PGF)"/>
            <person name="Walter F."/>
            <person name="Albersmeier A."/>
            <person name="Kalinowski J."/>
            <person name="Ruckert C."/>
        </authorList>
    </citation>
    <scope>NUCLEOTIDE SEQUENCE</scope>
    <source>
        <strain evidence="1">CGMCC 1.12987</strain>
    </source>
</reference>
<gene>
    <name evidence="1" type="ORF">GCM10010916_10840</name>
</gene>
<evidence type="ECO:0008006" key="3">
    <source>
        <dbReference type="Google" id="ProtNLM"/>
    </source>
</evidence>
<dbReference type="InterPro" id="IPR025459">
    <property type="entry name" value="DUF4279"/>
</dbReference>
<keyword evidence="2" id="KW-1185">Reference proteome</keyword>
<evidence type="ECO:0000313" key="2">
    <source>
        <dbReference type="Proteomes" id="UP000644756"/>
    </source>
</evidence>
<proteinExistence type="predicted"/>
<protein>
    <recommendedName>
        <fullName evidence="3">DUF4279 domain-containing protein</fullName>
    </recommendedName>
</protein>
<comment type="caution">
    <text evidence="1">The sequence shown here is derived from an EMBL/GenBank/DDBJ whole genome shotgun (WGS) entry which is preliminary data.</text>
</comment>
<name>A0A917FPY4_9BACL</name>
<sequence>MDKTSVMAYFSIFGDDFPLDKVTQILNIEPTRSYKKGEVIVRPKNDNVIITTTIYRKETDWELSTGYQESTDINDQLYLLLDTLENKVSELIRIKDEYKVSFTFMIVINIENNETPAMCLEQRFISFVHTINAGVDFDLYIFS</sequence>
<accession>A0A917FPY4</accession>
<reference evidence="1" key="2">
    <citation type="submission" date="2020-09" db="EMBL/GenBank/DDBJ databases">
        <authorList>
            <person name="Sun Q."/>
            <person name="Zhou Y."/>
        </authorList>
    </citation>
    <scope>NUCLEOTIDE SEQUENCE</scope>
    <source>
        <strain evidence="1">CGMCC 1.12987</strain>
    </source>
</reference>
<dbReference type="Pfam" id="PF14106">
    <property type="entry name" value="DUF4279"/>
    <property type="match status" value="1"/>
</dbReference>
<evidence type="ECO:0000313" key="1">
    <source>
        <dbReference type="EMBL" id="GGF95309.1"/>
    </source>
</evidence>
<dbReference type="AlphaFoldDB" id="A0A917FPY4"/>